<feature type="domain" description="EamA" evidence="9">
    <location>
        <begin position="16"/>
        <end position="151"/>
    </location>
</feature>
<evidence type="ECO:0000259" key="9">
    <source>
        <dbReference type="Pfam" id="PF00892"/>
    </source>
</evidence>
<comment type="subcellular location">
    <subcellularLocation>
        <location evidence="1">Cell membrane</location>
        <topology evidence="1">Multi-pass membrane protein</topology>
    </subcellularLocation>
</comment>
<feature type="transmembrane region" description="Helical" evidence="8">
    <location>
        <begin position="186"/>
        <end position="206"/>
    </location>
</feature>
<dbReference type="AlphaFoldDB" id="A0A975B6T1"/>
<feature type="transmembrane region" description="Helical" evidence="8">
    <location>
        <begin position="46"/>
        <end position="67"/>
    </location>
</feature>
<evidence type="ECO:0000256" key="1">
    <source>
        <dbReference type="ARBA" id="ARBA00004651"/>
    </source>
</evidence>
<name>A0A975B6T1_9BACT</name>
<feature type="transmembrane region" description="Helical" evidence="8">
    <location>
        <begin position="218"/>
        <end position="239"/>
    </location>
</feature>
<feature type="transmembrane region" description="Helical" evidence="8">
    <location>
        <begin position="111"/>
        <end position="128"/>
    </location>
</feature>
<keyword evidence="7 8" id="KW-0472">Membrane</keyword>
<feature type="transmembrane region" description="Helical" evidence="8">
    <location>
        <begin position="135"/>
        <end position="153"/>
    </location>
</feature>
<keyword evidence="4" id="KW-1003">Cell membrane</keyword>
<dbReference type="KEGG" id="dli:dnl_21910"/>
<evidence type="ECO:0000256" key="2">
    <source>
        <dbReference type="ARBA" id="ARBA00007362"/>
    </source>
</evidence>
<dbReference type="InterPro" id="IPR000620">
    <property type="entry name" value="EamA_dom"/>
</dbReference>
<feature type="domain" description="EamA" evidence="9">
    <location>
        <begin position="162"/>
        <end position="287"/>
    </location>
</feature>
<keyword evidence="3" id="KW-0813">Transport</keyword>
<feature type="transmembrane region" description="Helical" evidence="8">
    <location>
        <begin position="275"/>
        <end position="296"/>
    </location>
</feature>
<evidence type="ECO:0000256" key="6">
    <source>
        <dbReference type="ARBA" id="ARBA00022989"/>
    </source>
</evidence>
<dbReference type="EMBL" id="CP061799">
    <property type="protein sequence ID" value="QTA79909.1"/>
    <property type="molecule type" value="Genomic_DNA"/>
</dbReference>
<dbReference type="RefSeq" id="WP_207691609.1">
    <property type="nucleotide sequence ID" value="NZ_CP061799.1"/>
</dbReference>
<dbReference type="SUPFAM" id="SSF103481">
    <property type="entry name" value="Multidrug resistance efflux transporter EmrE"/>
    <property type="match status" value="2"/>
</dbReference>
<evidence type="ECO:0000256" key="4">
    <source>
        <dbReference type="ARBA" id="ARBA00022475"/>
    </source>
</evidence>
<organism evidence="10 11">
    <name type="scientific">Desulfonema limicola</name>
    <dbReference type="NCBI Taxonomy" id="45656"/>
    <lineage>
        <taxon>Bacteria</taxon>
        <taxon>Pseudomonadati</taxon>
        <taxon>Thermodesulfobacteriota</taxon>
        <taxon>Desulfobacteria</taxon>
        <taxon>Desulfobacterales</taxon>
        <taxon>Desulfococcaceae</taxon>
        <taxon>Desulfonema</taxon>
    </lineage>
</organism>
<evidence type="ECO:0000256" key="7">
    <source>
        <dbReference type="ARBA" id="ARBA00023136"/>
    </source>
</evidence>
<dbReference type="Proteomes" id="UP000663720">
    <property type="component" value="Chromosome"/>
</dbReference>
<keyword evidence="5 8" id="KW-0812">Transmembrane</keyword>
<keyword evidence="11" id="KW-1185">Reference proteome</keyword>
<comment type="similarity">
    <text evidence="2">Belongs to the EamA transporter family.</text>
</comment>
<dbReference type="InterPro" id="IPR037185">
    <property type="entry name" value="EmrE-like"/>
</dbReference>
<proteinExistence type="inferred from homology"/>
<evidence type="ECO:0000256" key="8">
    <source>
        <dbReference type="SAM" id="Phobius"/>
    </source>
</evidence>
<dbReference type="PANTHER" id="PTHR22911:SF137">
    <property type="entry name" value="SOLUTE CARRIER FAMILY 35 MEMBER G2-RELATED"/>
    <property type="match status" value="1"/>
</dbReference>
<sequence>MQIYNMENEKHEQIAGAACGAIAFFIWGLSPLYWKVLKTVPALEVIMHRVVWSFVFLFPIIFIQGKWEEFVKVLKKPRILIILLFTAFFVAFNWLIYIWSVNNGHIIEASLGYYINPLVNVLLGVIFLKERLRVFQLIAVIFACAGVLCLTFYYGKFPWVSLTLAFSFGFYGLIRKVVSVGSLTGLCIETLLLSVPAGVYLIYLQFHDTGAFLNNGAVIDTFLAGSALVTALPLLLFILGTKRLNLSTIGFLQYIAPTCMFLLGVFVYNEPFSRVQVITFSLIWTALGIYSFDSMINYKKMQKKSGLI</sequence>
<evidence type="ECO:0000313" key="11">
    <source>
        <dbReference type="Proteomes" id="UP000663720"/>
    </source>
</evidence>
<accession>A0A975B6T1</accession>
<feature type="transmembrane region" description="Helical" evidence="8">
    <location>
        <begin position="159"/>
        <end position="174"/>
    </location>
</feature>
<keyword evidence="6 8" id="KW-1133">Transmembrane helix</keyword>
<dbReference type="GO" id="GO:0005886">
    <property type="term" value="C:plasma membrane"/>
    <property type="evidence" value="ECO:0007669"/>
    <property type="project" value="UniProtKB-SubCell"/>
</dbReference>
<dbReference type="Pfam" id="PF00892">
    <property type="entry name" value="EamA"/>
    <property type="match status" value="2"/>
</dbReference>
<evidence type="ECO:0000256" key="5">
    <source>
        <dbReference type="ARBA" id="ARBA00022692"/>
    </source>
</evidence>
<feature type="transmembrane region" description="Helical" evidence="8">
    <location>
        <begin position="79"/>
        <end position="99"/>
    </location>
</feature>
<feature type="transmembrane region" description="Helical" evidence="8">
    <location>
        <begin position="14"/>
        <end position="34"/>
    </location>
</feature>
<evidence type="ECO:0000256" key="3">
    <source>
        <dbReference type="ARBA" id="ARBA00022448"/>
    </source>
</evidence>
<reference evidence="10" key="1">
    <citation type="journal article" date="2021" name="Microb. Physiol.">
        <title>Proteogenomic Insights into the Physiology of Marine, Sulfate-Reducing, Filamentous Desulfonema limicola and Desulfonema magnum.</title>
        <authorList>
            <person name="Schnaars V."/>
            <person name="Wohlbrand L."/>
            <person name="Scheve S."/>
            <person name="Hinrichs C."/>
            <person name="Reinhardt R."/>
            <person name="Rabus R."/>
        </authorList>
    </citation>
    <scope>NUCLEOTIDE SEQUENCE</scope>
    <source>
        <strain evidence="10">5ac10</strain>
    </source>
</reference>
<dbReference type="NCBIfam" id="TIGR00688">
    <property type="entry name" value="rarD"/>
    <property type="match status" value="1"/>
</dbReference>
<feature type="transmembrane region" description="Helical" evidence="8">
    <location>
        <begin position="251"/>
        <end position="269"/>
    </location>
</feature>
<evidence type="ECO:0000313" key="10">
    <source>
        <dbReference type="EMBL" id="QTA79909.1"/>
    </source>
</evidence>
<protein>
    <submittedName>
        <fullName evidence="10">DMT superfamily transporter</fullName>
    </submittedName>
</protein>
<dbReference type="PANTHER" id="PTHR22911">
    <property type="entry name" value="ACYL-MALONYL CONDENSING ENZYME-RELATED"/>
    <property type="match status" value="1"/>
</dbReference>
<gene>
    <name evidence="10" type="primary">rarD</name>
    <name evidence="10" type="ORF">dnl_21910</name>
</gene>
<dbReference type="InterPro" id="IPR004626">
    <property type="entry name" value="RarD"/>
</dbReference>